<dbReference type="Proteomes" id="UP000295270">
    <property type="component" value="Unassembled WGS sequence"/>
</dbReference>
<name>A0A4Y7UAM1_9FLAO</name>
<feature type="signal peptide" evidence="1">
    <location>
        <begin position="1"/>
        <end position="22"/>
    </location>
</feature>
<evidence type="ECO:0008006" key="6">
    <source>
        <dbReference type="Google" id="ProtNLM"/>
    </source>
</evidence>
<accession>A0A4Y7UAM1</accession>
<reference evidence="3 5" key="2">
    <citation type="journal article" date="2018" name="Syst. Appl. Microbiol.">
        <title>Flavobacterium circumlabens sp. nov. and Flavobacterium cupreum sp. nov., two psychrotrophic species isolated from Antarctic environmental samples.</title>
        <authorList>
            <person name="Kralova S."/>
            <person name="Busse H.J."/>
            <person name="Svec P."/>
            <person name="Maslanova I."/>
            <person name="Stankova E."/>
            <person name="Bartak M."/>
            <person name="Sedlacek I."/>
        </authorList>
    </citation>
    <scope>NUCLEOTIDE SEQUENCE [LARGE SCALE GENOMIC DNA]</scope>
    <source>
        <strain evidence="3 5">CCM 8828</strain>
    </source>
</reference>
<evidence type="ECO:0000313" key="2">
    <source>
        <dbReference type="EMBL" id="TCN56436.1"/>
    </source>
</evidence>
<organism evidence="3 5">
    <name type="scientific">Flavobacterium circumlabens</name>
    <dbReference type="NCBI Taxonomy" id="2133765"/>
    <lineage>
        <taxon>Bacteria</taxon>
        <taxon>Pseudomonadati</taxon>
        <taxon>Bacteroidota</taxon>
        <taxon>Flavobacteriia</taxon>
        <taxon>Flavobacteriales</taxon>
        <taxon>Flavobacteriaceae</taxon>
        <taxon>Flavobacterium</taxon>
    </lineage>
</organism>
<evidence type="ECO:0000256" key="1">
    <source>
        <dbReference type="SAM" id="SignalP"/>
    </source>
</evidence>
<comment type="caution">
    <text evidence="3">The sequence shown here is derived from an EMBL/GenBank/DDBJ whole genome shotgun (WGS) entry which is preliminary data.</text>
</comment>
<dbReference type="Proteomes" id="UP000298340">
    <property type="component" value="Unassembled WGS sequence"/>
</dbReference>
<dbReference type="OrthoDB" id="1114031at2"/>
<evidence type="ECO:0000313" key="3">
    <source>
        <dbReference type="EMBL" id="TEB43465.1"/>
    </source>
</evidence>
<reference evidence="2 4" key="1">
    <citation type="journal article" date="2015" name="Stand. Genomic Sci.">
        <title>Genomic Encyclopedia of Bacterial and Archaeal Type Strains, Phase III: the genomes of soil and plant-associated and newly described type strains.</title>
        <authorList>
            <person name="Whitman W.B."/>
            <person name="Woyke T."/>
            <person name="Klenk H.P."/>
            <person name="Zhou Y."/>
            <person name="Lilburn T.G."/>
            <person name="Beck B.J."/>
            <person name="De Vos P."/>
            <person name="Vandamme P."/>
            <person name="Eisen J.A."/>
            <person name="Garrity G."/>
            <person name="Hugenholtz P."/>
            <person name="Kyrpides N.C."/>
        </authorList>
    </citation>
    <scope>NUCLEOTIDE SEQUENCE [LARGE SCALE GENOMIC DNA]</scope>
    <source>
        <strain evidence="2 4">P5626</strain>
    </source>
</reference>
<proteinExistence type="predicted"/>
<protein>
    <recommendedName>
        <fullName evidence="6">Lipoprotein</fullName>
    </recommendedName>
</protein>
<dbReference type="RefSeq" id="WP_132036443.1">
    <property type="nucleotide sequence ID" value="NZ_QWDN01000005.1"/>
</dbReference>
<keyword evidence="1" id="KW-0732">Signal</keyword>
<dbReference type="EMBL" id="QWDN01000005">
    <property type="protein sequence ID" value="TEB43465.1"/>
    <property type="molecule type" value="Genomic_DNA"/>
</dbReference>
<sequence length="277" mass="29621">MKKNLILLLTFCATGLINISCSSDKETTTTNQTDVSSVGASIAIDATNEMDLKTGLFISSKTAATGKAAETSPGICGTVTITQQSAESYPKIFTVDYGTAGCSDNQLMRKGKLKVTLSGPITTTGSKMTIERIDYSINGIKLEGTIEYTNTTTIATVPQFSRKVTNGKFTDLAGKVFLNTGIFTLKQTAGVDTPFVLEDNVYEMTEGTHTVTSSNGATLTLTVQEALIKKYSCEFISKGKLKIQGGLLNGIVDYGNNDCDSKYTYTNENGAVFNLLM</sequence>
<gene>
    <name evidence="3" type="ORF">D0809_14980</name>
    <name evidence="2" type="ORF">EV142_105214</name>
</gene>
<keyword evidence="4" id="KW-1185">Reference proteome</keyword>
<evidence type="ECO:0000313" key="4">
    <source>
        <dbReference type="Proteomes" id="UP000295270"/>
    </source>
</evidence>
<dbReference type="EMBL" id="SLWA01000005">
    <property type="protein sequence ID" value="TCN56436.1"/>
    <property type="molecule type" value="Genomic_DNA"/>
</dbReference>
<evidence type="ECO:0000313" key="5">
    <source>
        <dbReference type="Proteomes" id="UP000298340"/>
    </source>
</evidence>
<feature type="chain" id="PRO_5043204568" description="Lipoprotein" evidence="1">
    <location>
        <begin position="23"/>
        <end position="277"/>
    </location>
</feature>
<reference evidence="2" key="3">
    <citation type="submission" date="2019-03" db="EMBL/GenBank/DDBJ databases">
        <authorList>
            <person name="Whitman W."/>
            <person name="Huntemann M."/>
            <person name="Clum A."/>
            <person name="Pillay M."/>
            <person name="Palaniappan K."/>
            <person name="Varghese N."/>
            <person name="Mikhailova N."/>
            <person name="Stamatis D."/>
            <person name="Reddy T."/>
            <person name="Daum C."/>
            <person name="Shapiro N."/>
            <person name="Ivanova N."/>
            <person name="Kyrpides N."/>
            <person name="Woyke T."/>
        </authorList>
    </citation>
    <scope>NUCLEOTIDE SEQUENCE</scope>
    <source>
        <strain evidence="2">P5626</strain>
    </source>
</reference>
<dbReference type="AlphaFoldDB" id="A0A4Y7UAM1"/>